<evidence type="ECO:0000313" key="5">
    <source>
        <dbReference type="Proteomes" id="UP000280501"/>
    </source>
</evidence>
<gene>
    <name evidence="4" type="ORF">EDD34_3998</name>
</gene>
<comment type="caution">
    <text evidence="4">The sequence shown here is derived from an EMBL/GenBank/DDBJ whole genome shotgun (WGS) entry which is preliminary data.</text>
</comment>
<feature type="region of interest" description="Disordered" evidence="1">
    <location>
        <begin position="1"/>
        <end position="67"/>
    </location>
</feature>
<feature type="compositionally biased region" description="Basic and acidic residues" evidence="1">
    <location>
        <begin position="1"/>
        <end position="12"/>
    </location>
</feature>
<dbReference type="AlphaFoldDB" id="A0A3N4YRY3"/>
<feature type="domain" description="Pyrrolo-quinoline quinone repeat" evidence="3">
    <location>
        <begin position="422"/>
        <end position="516"/>
    </location>
</feature>
<accession>A0A3N4YRY3</accession>
<name>A0A3N4YRY3_9MICO</name>
<keyword evidence="5" id="KW-1185">Reference proteome</keyword>
<dbReference type="EMBL" id="RKQZ01000001">
    <property type="protein sequence ID" value="RPF23313.1"/>
    <property type="molecule type" value="Genomic_DNA"/>
</dbReference>
<dbReference type="Pfam" id="PF13360">
    <property type="entry name" value="PQQ_2"/>
    <property type="match status" value="1"/>
</dbReference>
<protein>
    <submittedName>
        <fullName evidence="4">Putative pyrroloquinoline-quinone binding quinoprotein</fullName>
    </submittedName>
</protein>
<dbReference type="InterPro" id="IPR011047">
    <property type="entry name" value="Quinoprotein_ADH-like_sf"/>
</dbReference>
<dbReference type="Gene3D" id="2.130.10.10">
    <property type="entry name" value="YVTN repeat-like/Quinoprotein amine dehydrogenase"/>
    <property type="match status" value="2"/>
</dbReference>
<dbReference type="InterPro" id="IPR015943">
    <property type="entry name" value="WD40/YVTN_repeat-like_dom_sf"/>
</dbReference>
<dbReference type="InterPro" id="IPR002372">
    <property type="entry name" value="PQQ_rpt_dom"/>
</dbReference>
<dbReference type="RefSeq" id="WP_123816107.1">
    <property type="nucleotide sequence ID" value="NZ_RKQZ01000001.1"/>
</dbReference>
<sequence length="534" mass="53518">MRMQEDAPRDADGVLLDSVPEHIKNPAGPLPAEPGEAAEGDVPENAGPGALGRARRRAAAGAARAGSTIRRTASRGVGALGRAGTRAGSAFPSGTRGRAILLGGTAVVVAGAVAGGLVLQAHLRDERLRSAPGGVLALTGAPGEAWHVDLGDAVQPRIVPVGDLAAVTADGRVLGIDPATGAERWAVEVLDAEAVADGARMRCGPSRRAVGSVAVRTAAPSDPLVCVTEGATPEAVVIDAEGGAERRALEAEGDGAGDAGTSPVYAPLPDGGLAVLARDETPVDLGDARVVEDDDGVAALKGGVESAPGLTVRVEDAATGEPRWGPRTVAFDPDLTGGACVVWSEDGPELDVLGDLTWSADERRITASACGISARLVTADGTPAPAEPQDGAHVPWATDDPELGPATLPEGEDIKDVLVRTAGTAVTLTLEGRVVAYDAGSGDRLWTAEPLGDEAAAVAGSAVFGAYTDGRSAMLVVDGPSTGGEGQLRLVGLDLATGEVTWDVAQEEPYAQIASVDGHLVQVTGTGIAGLATG</sequence>
<proteinExistence type="predicted"/>
<dbReference type="OrthoDB" id="5149466at2"/>
<dbReference type="InterPro" id="IPR018391">
    <property type="entry name" value="PQQ_b-propeller_rpt"/>
</dbReference>
<dbReference type="Proteomes" id="UP000280501">
    <property type="component" value="Unassembled WGS sequence"/>
</dbReference>
<keyword evidence="2" id="KW-0812">Transmembrane</keyword>
<keyword evidence="2" id="KW-0472">Membrane</keyword>
<keyword evidence="2" id="KW-1133">Transmembrane helix</keyword>
<evidence type="ECO:0000256" key="2">
    <source>
        <dbReference type="SAM" id="Phobius"/>
    </source>
</evidence>
<reference evidence="4 5" key="1">
    <citation type="submission" date="2018-11" db="EMBL/GenBank/DDBJ databases">
        <title>Sequencing the genomes of 1000 actinobacteria strains.</title>
        <authorList>
            <person name="Klenk H.-P."/>
        </authorList>
    </citation>
    <scope>NUCLEOTIDE SEQUENCE [LARGE SCALE GENOMIC DNA]</scope>
    <source>
        <strain evidence="4 5">DSM 15700</strain>
    </source>
</reference>
<evidence type="ECO:0000313" key="4">
    <source>
        <dbReference type="EMBL" id="RPF23313.1"/>
    </source>
</evidence>
<organism evidence="4 5">
    <name type="scientific">Myceligenerans xiligouense</name>
    <dbReference type="NCBI Taxonomy" id="253184"/>
    <lineage>
        <taxon>Bacteria</taxon>
        <taxon>Bacillati</taxon>
        <taxon>Actinomycetota</taxon>
        <taxon>Actinomycetes</taxon>
        <taxon>Micrococcales</taxon>
        <taxon>Promicromonosporaceae</taxon>
        <taxon>Myceligenerans</taxon>
    </lineage>
</organism>
<evidence type="ECO:0000259" key="3">
    <source>
        <dbReference type="Pfam" id="PF13360"/>
    </source>
</evidence>
<dbReference type="SUPFAM" id="SSF50998">
    <property type="entry name" value="Quinoprotein alcohol dehydrogenase-like"/>
    <property type="match status" value="1"/>
</dbReference>
<evidence type="ECO:0000256" key="1">
    <source>
        <dbReference type="SAM" id="MobiDB-lite"/>
    </source>
</evidence>
<feature type="transmembrane region" description="Helical" evidence="2">
    <location>
        <begin position="99"/>
        <end position="119"/>
    </location>
</feature>
<dbReference type="SMART" id="SM00564">
    <property type="entry name" value="PQQ"/>
    <property type="match status" value="3"/>
</dbReference>